<evidence type="ECO:0000313" key="1">
    <source>
        <dbReference type="EMBL" id="TEB31217.1"/>
    </source>
</evidence>
<dbReference type="EMBL" id="QPFP01000019">
    <property type="protein sequence ID" value="TEB31217.1"/>
    <property type="molecule type" value="Genomic_DNA"/>
</dbReference>
<dbReference type="EMBL" id="QPFP01000015">
    <property type="protein sequence ID" value="TEB32303.1"/>
    <property type="molecule type" value="Genomic_DNA"/>
</dbReference>
<proteinExistence type="predicted"/>
<protein>
    <submittedName>
        <fullName evidence="1">Uncharacterized protein</fullName>
    </submittedName>
</protein>
<dbReference type="Proteomes" id="UP000298030">
    <property type="component" value="Unassembled WGS sequence"/>
</dbReference>
<organism evidence="1 3">
    <name type="scientific">Coprinellus micaceus</name>
    <name type="common">Glistening ink-cap mushroom</name>
    <name type="synonym">Coprinus micaceus</name>
    <dbReference type="NCBI Taxonomy" id="71717"/>
    <lineage>
        <taxon>Eukaryota</taxon>
        <taxon>Fungi</taxon>
        <taxon>Dikarya</taxon>
        <taxon>Basidiomycota</taxon>
        <taxon>Agaricomycotina</taxon>
        <taxon>Agaricomycetes</taxon>
        <taxon>Agaricomycetidae</taxon>
        <taxon>Agaricales</taxon>
        <taxon>Agaricineae</taxon>
        <taxon>Psathyrellaceae</taxon>
        <taxon>Coprinellus</taxon>
    </lineage>
</organism>
<gene>
    <name evidence="2" type="ORF">FA13DRAFT_1708911</name>
    <name evidence="1" type="ORF">FA13DRAFT_1709675</name>
</gene>
<accession>A0A4Y7TAL4</accession>
<sequence>MPDVLGPRIRLLASPDHTRAEEAIFDLDSYAQRGILRLIQAAAYFPEEAVRERVLVAAAQLVSPFSVYYVTQYNLDAMRAIAYMRGIFIWLTASDLHFGTRPPIAPYAVAMCVLCEERLRAIAFAQMLIFFLDLYADGSDRRPTFEMVNLCFRFDAVGVVAVMFFDVRFERAFQLALEDAAEGNPGACVHDGRAVTFWPPYETHATVPGSFDALLQRTRFAHFPTNYTSAKSNLQRPLHRQLGK</sequence>
<evidence type="ECO:0000313" key="2">
    <source>
        <dbReference type="EMBL" id="TEB32303.1"/>
    </source>
</evidence>
<evidence type="ECO:0000313" key="3">
    <source>
        <dbReference type="Proteomes" id="UP000298030"/>
    </source>
</evidence>
<dbReference type="AlphaFoldDB" id="A0A4Y7TAL4"/>
<name>A0A4Y7TAL4_COPMI</name>
<keyword evidence="3" id="KW-1185">Reference proteome</keyword>
<comment type="caution">
    <text evidence="1">The sequence shown here is derived from an EMBL/GenBank/DDBJ whole genome shotgun (WGS) entry which is preliminary data.</text>
</comment>
<reference evidence="1 3" key="1">
    <citation type="journal article" date="2019" name="Nat. Ecol. Evol.">
        <title>Megaphylogeny resolves global patterns of mushroom evolution.</title>
        <authorList>
            <person name="Varga T."/>
            <person name="Krizsan K."/>
            <person name="Foldi C."/>
            <person name="Dima B."/>
            <person name="Sanchez-Garcia M."/>
            <person name="Sanchez-Ramirez S."/>
            <person name="Szollosi G.J."/>
            <person name="Szarkandi J.G."/>
            <person name="Papp V."/>
            <person name="Albert L."/>
            <person name="Andreopoulos W."/>
            <person name="Angelini C."/>
            <person name="Antonin V."/>
            <person name="Barry K.W."/>
            <person name="Bougher N.L."/>
            <person name="Buchanan P."/>
            <person name="Buyck B."/>
            <person name="Bense V."/>
            <person name="Catcheside P."/>
            <person name="Chovatia M."/>
            <person name="Cooper J."/>
            <person name="Damon W."/>
            <person name="Desjardin D."/>
            <person name="Finy P."/>
            <person name="Geml J."/>
            <person name="Haridas S."/>
            <person name="Hughes K."/>
            <person name="Justo A."/>
            <person name="Karasinski D."/>
            <person name="Kautmanova I."/>
            <person name="Kiss B."/>
            <person name="Kocsube S."/>
            <person name="Kotiranta H."/>
            <person name="LaButti K.M."/>
            <person name="Lechner B.E."/>
            <person name="Liimatainen K."/>
            <person name="Lipzen A."/>
            <person name="Lukacs Z."/>
            <person name="Mihaltcheva S."/>
            <person name="Morgado L.N."/>
            <person name="Niskanen T."/>
            <person name="Noordeloos M.E."/>
            <person name="Ohm R.A."/>
            <person name="Ortiz-Santana B."/>
            <person name="Ovrebo C."/>
            <person name="Racz N."/>
            <person name="Riley R."/>
            <person name="Savchenko A."/>
            <person name="Shiryaev A."/>
            <person name="Soop K."/>
            <person name="Spirin V."/>
            <person name="Szebenyi C."/>
            <person name="Tomsovsky M."/>
            <person name="Tulloss R.E."/>
            <person name="Uehling J."/>
            <person name="Grigoriev I.V."/>
            <person name="Vagvolgyi C."/>
            <person name="Papp T."/>
            <person name="Martin F.M."/>
            <person name="Miettinen O."/>
            <person name="Hibbett D.S."/>
            <person name="Nagy L.G."/>
        </authorList>
    </citation>
    <scope>NUCLEOTIDE SEQUENCE [LARGE SCALE GENOMIC DNA]</scope>
    <source>
        <strain evidence="1 3">FP101781</strain>
    </source>
</reference>